<dbReference type="Proteomes" id="UP000326924">
    <property type="component" value="Unassembled WGS sequence"/>
</dbReference>
<sequence length="158" mass="17599">MKVVRGKVARPLDSLTVDGGMGLGGPAKIRHREEEDEAQSSAYADTVGLEQALEMKINRNQCEIDNLLDKTATMKMSFSPYSFVRNRFLSQYKRDKLGKVTGTDARIIDACDIEAFSECAFRGDVVFDAGLYTGKGRRRDVSTYENLYGLDPMRVASI</sequence>
<comment type="caution">
    <text evidence="1">The sequence shown here is derived from an EMBL/GenBank/DDBJ whole genome shotgun (WGS) entry which is preliminary data.</text>
</comment>
<reference evidence="1 2" key="1">
    <citation type="submission" date="2019-09" db="EMBL/GenBank/DDBJ databases">
        <title>Draft genome of the ectomycorrhizal ascomycete Sphaerosporella brunnea.</title>
        <authorList>
            <consortium name="DOE Joint Genome Institute"/>
            <person name="Benucci G.M."/>
            <person name="Marozzi G."/>
            <person name="Antonielli L."/>
            <person name="Sanchez S."/>
            <person name="Marco P."/>
            <person name="Wang X."/>
            <person name="Falini L.B."/>
            <person name="Barry K."/>
            <person name="Haridas S."/>
            <person name="Lipzen A."/>
            <person name="Labutti K."/>
            <person name="Grigoriev I.V."/>
            <person name="Murat C."/>
            <person name="Martin F."/>
            <person name="Albertini E."/>
            <person name="Donnini D."/>
            <person name="Bonito G."/>
        </authorList>
    </citation>
    <scope>NUCLEOTIDE SEQUENCE [LARGE SCALE GENOMIC DNA]</scope>
    <source>
        <strain evidence="1 2">Sb_GMNB300</strain>
    </source>
</reference>
<organism evidence="1 2">
    <name type="scientific">Sphaerosporella brunnea</name>
    <dbReference type="NCBI Taxonomy" id="1250544"/>
    <lineage>
        <taxon>Eukaryota</taxon>
        <taxon>Fungi</taxon>
        <taxon>Dikarya</taxon>
        <taxon>Ascomycota</taxon>
        <taxon>Pezizomycotina</taxon>
        <taxon>Pezizomycetes</taxon>
        <taxon>Pezizales</taxon>
        <taxon>Pyronemataceae</taxon>
        <taxon>Sphaerosporella</taxon>
    </lineage>
</organism>
<dbReference type="InParanoid" id="A0A5J5F4L1"/>
<evidence type="ECO:0000313" key="2">
    <source>
        <dbReference type="Proteomes" id="UP000326924"/>
    </source>
</evidence>
<gene>
    <name evidence="1" type="ORF">FN846DRAFT_904564</name>
</gene>
<protein>
    <submittedName>
        <fullName evidence="1">Uncharacterized protein</fullName>
    </submittedName>
</protein>
<accession>A0A5J5F4L1</accession>
<keyword evidence="2" id="KW-1185">Reference proteome</keyword>
<dbReference type="OrthoDB" id="5420280at2759"/>
<dbReference type="AlphaFoldDB" id="A0A5J5F4L1"/>
<proteinExistence type="predicted"/>
<name>A0A5J5F4L1_9PEZI</name>
<dbReference type="EMBL" id="VXIS01000039">
    <property type="protein sequence ID" value="KAA8911132.1"/>
    <property type="molecule type" value="Genomic_DNA"/>
</dbReference>
<evidence type="ECO:0000313" key="1">
    <source>
        <dbReference type="EMBL" id="KAA8911132.1"/>
    </source>
</evidence>